<dbReference type="Proteomes" id="UP000464178">
    <property type="component" value="Chromosome"/>
</dbReference>
<evidence type="ECO:0000256" key="1">
    <source>
        <dbReference type="SAM" id="MobiDB-lite"/>
    </source>
</evidence>
<accession>A0A6P2D352</accession>
<name>A0A6P2D352_9BACT</name>
<feature type="transmembrane region" description="Helical" evidence="2">
    <location>
        <begin position="6"/>
        <end position="28"/>
    </location>
</feature>
<evidence type="ECO:0000313" key="4">
    <source>
        <dbReference type="Proteomes" id="UP000464178"/>
    </source>
</evidence>
<dbReference type="KEGG" id="gms:SOIL9_28690"/>
<feature type="region of interest" description="Disordered" evidence="1">
    <location>
        <begin position="193"/>
        <end position="216"/>
    </location>
</feature>
<proteinExistence type="predicted"/>
<feature type="transmembrane region" description="Helical" evidence="2">
    <location>
        <begin position="49"/>
        <end position="67"/>
    </location>
</feature>
<evidence type="ECO:0000256" key="2">
    <source>
        <dbReference type="SAM" id="Phobius"/>
    </source>
</evidence>
<keyword evidence="4" id="KW-1185">Reference proteome</keyword>
<keyword evidence="2" id="KW-0812">Transmembrane</keyword>
<feature type="transmembrane region" description="Helical" evidence="2">
    <location>
        <begin position="87"/>
        <end position="109"/>
    </location>
</feature>
<feature type="transmembrane region" description="Helical" evidence="2">
    <location>
        <begin position="121"/>
        <end position="152"/>
    </location>
</feature>
<gene>
    <name evidence="3" type="ORF">SOIL9_28690</name>
</gene>
<feature type="transmembrane region" description="Helical" evidence="2">
    <location>
        <begin position="164"/>
        <end position="185"/>
    </location>
</feature>
<dbReference type="AlphaFoldDB" id="A0A6P2D352"/>
<organism evidence="3 4">
    <name type="scientific">Gemmata massiliana</name>
    <dbReference type="NCBI Taxonomy" id="1210884"/>
    <lineage>
        <taxon>Bacteria</taxon>
        <taxon>Pseudomonadati</taxon>
        <taxon>Planctomycetota</taxon>
        <taxon>Planctomycetia</taxon>
        <taxon>Gemmatales</taxon>
        <taxon>Gemmataceae</taxon>
        <taxon>Gemmata</taxon>
    </lineage>
</organism>
<protein>
    <submittedName>
        <fullName evidence="3">Uncharacterized protein</fullName>
    </submittedName>
</protein>
<reference evidence="3 4" key="1">
    <citation type="submission" date="2019-05" db="EMBL/GenBank/DDBJ databases">
        <authorList>
            <consortium name="Science for Life Laboratories"/>
        </authorList>
    </citation>
    <scope>NUCLEOTIDE SEQUENCE [LARGE SCALE GENOMIC DNA]</scope>
    <source>
        <strain evidence="3">Soil9</strain>
    </source>
</reference>
<evidence type="ECO:0000313" key="3">
    <source>
        <dbReference type="EMBL" id="VTR94845.1"/>
    </source>
</evidence>
<keyword evidence="2" id="KW-1133">Transmembrane helix</keyword>
<keyword evidence="2" id="KW-0472">Membrane</keyword>
<dbReference type="RefSeq" id="WP_162669335.1">
    <property type="nucleotide sequence ID" value="NZ_LR593886.1"/>
</dbReference>
<feature type="transmembrane region" description="Helical" evidence="2">
    <location>
        <begin position="241"/>
        <end position="258"/>
    </location>
</feature>
<dbReference type="EMBL" id="LR593886">
    <property type="protein sequence ID" value="VTR94845.1"/>
    <property type="molecule type" value="Genomic_DNA"/>
</dbReference>
<sequence length="260" mass="27768">MPYVWILCLTVGTLIFSFVGAIILQASLHAANAVIQGGRRRATVIRFPTFDWSVSLMVVAHILNHVVNWSATQFVRDQAFIDPTDEANVAFASGLISLPFNLLIFALVLQAGLKTTFLRAGLLTLFQVVFSVVYAVIGAVIAVTFVFVAWAIDTDGTPKTAADLLQSSVVIGGIIAGVVGAGAVFTTFVSGLSETGPDPTNDPRTRAHPRTRSTNLAPAREQDVSWTLSELGQKGCLFSKSLHVMIALGVMIAILLAMKP</sequence>